<feature type="domain" description="Anamorsin N-terminal" evidence="12">
    <location>
        <begin position="9"/>
        <end position="186"/>
    </location>
</feature>
<dbReference type="HAMAP" id="MF_03115">
    <property type="entry name" value="Anamorsin"/>
    <property type="match status" value="1"/>
</dbReference>
<feature type="short sequence motif" description="Cx2C motif 1" evidence="10">
    <location>
        <begin position="283"/>
        <end position="286"/>
    </location>
</feature>
<keyword evidence="8 10" id="KW-0411">Iron-sulfur</keyword>
<dbReference type="GO" id="GO:0009055">
    <property type="term" value="F:electron transfer activity"/>
    <property type="evidence" value="ECO:0007669"/>
    <property type="project" value="UniProtKB-UniRule"/>
</dbReference>
<feature type="binding site" evidence="10">
    <location>
        <position position="286"/>
    </location>
    <ligand>
        <name>[4Fe-4S] cluster</name>
        <dbReference type="ChEBI" id="CHEBI:49883"/>
    </ligand>
</feature>
<comment type="domain">
    <text evidence="10">The N-terminal domain has structural similarity with S-adenosyl-L-methionine-dependent methyltransferases, but does not bind S-adenosyl-L-methionine. It is required for correct assembly of the 2 Fe-S clusters.</text>
</comment>
<dbReference type="AlphaFoldDB" id="A0A9N9BQS4"/>
<feature type="binding site" evidence="10">
    <location>
        <position position="246"/>
    </location>
    <ligand>
        <name>[2Fe-2S] cluster</name>
        <dbReference type="ChEBI" id="CHEBI:190135"/>
    </ligand>
</feature>
<dbReference type="PANTHER" id="PTHR13273">
    <property type="entry name" value="ANAMORSIN"/>
    <property type="match status" value="1"/>
</dbReference>
<gene>
    <name evidence="13" type="ORF">AMORRO_LOCUS6628</name>
</gene>
<name>A0A9N9BQS4_9GLOM</name>
<sequence length="324" mass="35228">MSSEIHAPGSNILLISSSNSDSVLLDQFRDLISRQISNEGHVNVENLDQIVTSSPPVSAYNAVYTNYFGPLTSVHSSSVFTKIVTTLTPGGVLYLKEPVLVGSRSSNLPAIRTSEELISELKMAGFVDVAIRSSNKVETQVLTKIIEQVWGVKDEVKQQELLQCFIEQLNVIEIVAKKPDYEVGTSFALPFAKKATEGNNGVAKKTSIWTLSADDDEYGELENEDELLEDDDLVKPDKSTLARPDCETDGKKKACKNCSCGLAEELEKEKQVSAAKSQPTSSCGNCYLGDAFRCSTCPYLGMPAFAPGEKVVLAGNLMQDDIEV</sequence>
<evidence type="ECO:0000313" key="13">
    <source>
        <dbReference type="EMBL" id="CAG8574461.1"/>
    </source>
</evidence>
<dbReference type="InterPro" id="IPR029063">
    <property type="entry name" value="SAM-dependent_MTases_sf"/>
</dbReference>
<dbReference type="GO" id="GO:0046872">
    <property type="term" value="F:metal ion binding"/>
    <property type="evidence" value="ECO:0007669"/>
    <property type="project" value="UniProtKB-KW"/>
</dbReference>
<keyword evidence="4 10" id="KW-0963">Cytoplasm</keyword>
<comment type="subcellular location">
    <subcellularLocation>
        <location evidence="10">Cytoplasm</location>
    </subcellularLocation>
    <subcellularLocation>
        <location evidence="10">Mitochondrion intermembrane space</location>
    </subcellularLocation>
</comment>
<feature type="domain" description="Anamorsin C-terminal" evidence="11">
    <location>
        <begin position="275"/>
        <end position="312"/>
    </location>
</feature>
<feature type="binding site" evidence="10">
    <location>
        <position position="258"/>
    </location>
    <ligand>
        <name>[2Fe-2S] cluster</name>
        <dbReference type="ChEBI" id="CHEBI:190135"/>
    </ligand>
</feature>
<feature type="short sequence motif" description="Cx2C motif 2" evidence="10">
    <location>
        <begin position="294"/>
        <end position="297"/>
    </location>
</feature>
<evidence type="ECO:0000256" key="4">
    <source>
        <dbReference type="ARBA" id="ARBA00022490"/>
    </source>
</evidence>
<evidence type="ECO:0000313" key="14">
    <source>
        <dbReference type="Proteomes" id="UP000789342"/>
    </source>
</evidence>
<protein>
    <submittedName>
        <fullName evidence="13">16030_t:CDS:1</fullName>
    </submittedName>
</protein>
<dbReference type="GO" id="GO:0016226">
    <property type="term" value="P:iron-sulfur cluster assembly"/>
    <property type="evidence" value="ECO:0007669"/>
    <property type="project" value="UniProtKB-UniRule"/>
</dbReference>
<evidence type="ECO:0000259" key="11">
    <source>
        <dbReference type="Pfam" id="PF05093"/>
    </source>
</evidence>
<evidence type="ECO:0000256" key="5">
    <source>
        <dbReference type="ARBA" id="ARBA00022714"/>
    </source>
</evidence>
<dbReference type="InterPro" id="IPR046408">
    <property type="entry name" value="CIAPIN1"/>
</dbReference>
<dbReference type="GO" id="GO:0051537">
    <property type="term" value="F:2 iron, 2 sulfur cluster binding"/>
    <property type="evidence" value="ECO:0007669"/>
    <property type="project" value="UniProtKB-UniRule"/>
</dbReference>
<dbReference type="InterPro" id="IPR007785">
    <property type="entry name" value="Anamorsin"/>
</dbReference>
<evidence type="ECO:0000259" key="12">
    <source>
        <dbReference type="Pfam" id="PF20922"/>
    </source>
</evidence>
<evidence type="ECO:0000256" key="7">
    <source>
        <dbReference type="ARBA" id="ARBA00023004"/>
    </source>
</evidence>
<comment type="similarity">
    <text evidence="2 10">Belongs to the anamorsin family.</text>
</comment>
<evidence type="ECO:0000256" key="1">
    <source>
        <dbReference type="ARBA" id="ARBA00001966"/>
    </source>
</evidence>
<evidence type="ECO:0000256" key="2">
    <source>
        <dbReference type="ARBA" id="ARBA00008169"/>
    </source>
</evidence>
<comment type="caution">
    <text evidence="13">The sequence shown here is derived from an EMBL/GenBank/DDBJ whole genome shotgun (WGS) entry which is preliminary data.</text>
</comment>
<dbReference type="Pfam" id="PF05093">
    <property type="entry name" value="CIAPIN1"/>
    <property type="match status" value="1"/>
</dbReference>
<feature type="binding site" evidence="10">
    <location>
        <position position="294"/>
    </location>
    <ligand>
        <name>[4Fe-4S] cluster</name>
        <dbReference type="ChEBI" id="CHEBI:49883"/>
    </ligand>
</feature>
<comment type="domain">
    <text evidence="10">The twin Cx2C motifs are involved in the recognition by the mitochondrial MIA40-ERV1 disulfide relay system. The formation of 2 disulfide bonds in the Cx2C motifs through dithiol/disulfide exchange reactions effectively traps the protein in the mitochondrial intermembrane space.</text>
</comment>
<keyword evidence="7 10" id="KW-0408">Iron</keyword>
<accession>A0A9N9BQS4</accession>
<evidence type="ECO:0000256" key="3">
    <source>
        <dbReference type="ARBA" id="ARBA00022485"/>
    </source>
</evidence>
<dbReference type="Proteomes" id="UP000789342">
    <property type="component" value="Unassembled WGS sequence"/>
</dbReference>
<organism evidence="13 14">
    <name type="scientific">Acaulospora morrowiae</name>
    <dbReference type="NCBI Taxonomy" id="94023"/>
    <lineage>
        <taxon>Eukaryota</taxon>
        <taxon>Fungi</taxon>
        <taxon>Fungi incertae sedis</taxon>
        <taxon>Mucoromycota</taxon>
        <taxon>Glomeromycotina</taxon>
        <taxon>Glomeromycetes</taxon>
        <taxon>Diversisporales</taxon>
        <taxon>Acaulosporaceae</taxon>
        <taxon>Acaulospora</taxon>
    </lineage>
</organism>
<comment type="cofactor">
    <cofactor evidence="10">
        <name>[2Fe-2S] cluster</name>
        <dbReference type="ChEBI" id="CHEBI:190135"/>
    </cofactor>
</comment>
<dbReference type="PANTHER" id="PTHR13273:SF14">
    <property type="entry name" value="ANAMORSIN"/>
    <property type="match status" value="1"/>
</dbReference>
<keyword evidence="5 10" id="KW-0001">2Fe-2S</keyword>
<dbReference type="InterPro" id="IPR049011">
    <property type="entry name" value="Anamorsin_N_metazoan"/>
</dbReference>
<comment type="caution">
    <text evidence="10">Lacks conserved residue(s) required for the propagation of feature annotation.</text>
</comment>
<evidence type="ECO:0000256" key="9">
    <source>
        <dbReference type="ARBA" id="ARBA00023128"/>
    </source>
</evidence>
<feature type="region of interest" description="Fe-S binding site B" evidence="10">
    <location>
        <begin position="283"/>
        <end position="297"/>
    </location>
</feature>
<dbReference type="OrthoDB" id="311633at2759"/>
<dbReference type="GO" id="GO:0005758">
    <property type="term" value="C:mitochondrial intermembrane space"/>
    <property type="evidence" value="ECO:0007669"/>
    <property type="project" value="UniProtKB-SubCell"/>
</dbReference>
<comment type="cofactor">
    <cofactor evidence="1 10">
        <name>[4Fe-4S] cluster</name>
        <dbReference type="ChEBI" id="CHEBI:49883"/>
    </cofactor>
</comment>
<keyword evidence="6 10" id="KW-0479">Metal-binding</keyword>
<evidence type="ECO:0000256" key="10">
    <source>
        <dbReference type="HAMAP-Rule" id="MF_03115"/>
    </source>
</evidence>
<keyword evidence="9 10" id="KW-0496">Mitochondrion</keyword>
<keyword evidence="3 10" id="KW-0004">4Fe-4S</keyword>
<feature type="binding site" evidence="10">
    <location>
        <position position="283"/>
    </location>
    <ligand>
        <name>[4Fe-4S] cluster</name>
        <dbReference type="ChEBI" id="CHEBI:49883"/>
    </ligand>
</feature>
<evidence type="ECO:0000256" key="8">
    <source>
        <dbReference type="ARBA" id="ARBA00023014"/>
    </source>
</evidence>
<evidence type="ECO:0000256" key="6">
    <source>
        <dbReference type="ARBA" id="ARBA00022723"/>
    </source>
</evidence>
<feature type="binding site" evidence="10">
    <location>
        <position position="297"/>
    </location>
    <ligand>
        <name>[4Fe-4S] cluster</name>
        <dbReference type="ChEBI" id="CHEBI:49883"/>
    </ligand>
</feature>
<dbReference type="Gene3D" id="3.40.50.150">
    <property type="entry name" value="Vaccinia Virus protein VP39"/>
    <property type="match status" value="1"/>
</dbReference>
<proteinExistence type="inferred from homology"/>
<keyword evidence="14" id="KW-1185">Reference proteome</keyword>
<comment type="domain">
    <text evidence="10">The C-terminal domain binds 2 Fe-S clusters but is otherwise mostly in an intrinsically disordered conformation.</text>
</comment>
<dbReference type="EMBL" id="CAJVPV010004498">
    <property type="protein sequence ID" value="CAG8574461.1"/>
    <property type="molecule type" value="Genomic_DNA"/>
</dbReference>
<dbReference type="Pfam" id="PF20922">
    <property type="entry name" value="Anamorsin_N"/>
    <property type="match status" value="1"/>
</dbReference>
<reference evidence="13" key="1">
    <citation type="submission" date="2021-06" db="EMBL/GenBank/DDBJ databases">
        <authorList>
            <person name="Kallberg Y."/>
            <person name="Tangrot J."/>
            <person name="Rosling A."/>
        </authorList>
    </citation>
    <scope>NUCLEOTIDE SEQUENCE</scope>
    <source>
        <strain evidence="13">CL551</strain>
    </source>
</reference>
<feature type="binding site" evidence="10">
    <location>
        <position position="260"/>
    </location>
    <ligand>
        <name>[2Fe-2S] cluster</name>
        <dbReference type="ChEBI" id="CHEBI:190135"/>
    </ligand>
</feature>
<dbReference type="GO" id="GO:0051539">
    <property type="term" value="F:4 iron, 4 sulfur cluster binding"/>
    <property type="evidence" value="ECO:0007669"/>
    <property type="project" value="UniProtKB-KW"/>
</dbReference>
<feature type="binding site" evidence="10">
    <location>
        <position position="255"/>
    </location>
    <ligand>
        <name>[2Fe-2S] cluster</name>
        <dbReference type="ChEBI" id="CHEBI:190135"/>
    </ligand>
</feature>